<dbReference type="EC" id="2.7.7.65" evidence="2"/>
<comment type="caution">
    <text evidence="5">The sequence shown here is derived from an EMBL/GenBank/DDBJ whole genome shotgun (WGS) entry which is preliminary data.</text>
</comment>
<dbReference type="PANTHER" id="PTHR45138">
    <property type="entry name" value="REGULATORY COMPONENTS OF SENSORY TRANSDUCTION SYSTEM"/>
    <property type="match status" value="1"/>
</dbReference>
<dbReference type="Gene3D" id="2.60.40.10">
    <property type="entry name" value="Immunoglobulins"/>
    <property type="match status" value="1"/>
</dbReference>
<dbReference type="GO" id="GO:0005886">
    <property type="term" value="C:plasma membrane"/>
    <property type="evidence" value="ECO:0007669"/>
    <property type="project" value="TreeGrafter"/>
</dbReference>
<dbReference type="GO" id="GO:1902201">
    <property type="term" value="P:negative regulation of bacterial-type flagellum-dependent cell motility"/>
    <property type="evidence" value="ECO:0007669"/>
    <property type="project" value="TreeGrafter"/>
</dbReference>
<dbReference type="RefSeq" id="WP_110198856.1">
    <property type="nucleotide sequence ID" value="NZ_QICH01000001.1"/>
</dbReference>
<protein>
    <recommendedName>
        <fullName evidence="2">diguanylate cyclase</fullName>
        <ecNumber evidence="2">2.7.7.65</ecNumber>
    </recommendedName>
</protein>
<dbReference type="InterPro" id="IPR015943">
    <property type="entry name" value="WD40/YVTN_repeat-like_dom_sf"/>
</dbReference>
<dbReference type="SMART" id="SM00267">
    <property type="entry name" value="GGDEF"/>
    <property type="match status" value="1"/>
</dbReference>
<dbReference type="AlphaFoldDB" id="A0A318D739"/>
<dbReference type="InterPro" id="IPR050469">
    <property type="entry name" value="Diguanylate_Cyclase"/>
</dbReference>
<dbReference type="PANTHER" id="PTHR45138:SF9">
    <property type="entry name" value="DIGUANYLATE CYCLASE DGCM-RELATED"/>
    <property type="match status" value="1"/>
</dbReference>
<organism evidence="5 6">
    <name type="scientific">Kangiella spongicola</name>
    <dbReference type="NCBI Taxonomy" id="796379"/>
    <lineage>
        <taxon>Bacteria</taxon>
        <taxon>Pseudomonadati</taxon>
        <taxon>Pseudomonadota</taxon>
        <taxon>Gammaproteobacteria</taxon>
        <taxon>Kangiellales</taxon>
        <taxon>Kangiellaceae</taxon>
        <taxon>Kangiella</taxon>
    </lineage>
</organism>
<dbReference type="EMBL" id="QICH01000001">
    <property type="protein sequence ID" value="PXF63588.1"/>
    <property type="molecule type" value="Genomic_DNA"/>
</dbReference>
<dbReference type="InterPro" id="IPR011047">
    <property type="entry name" value="Quinoprotein_ADH-like_sf"/>
</dbReference>
<gene>
    <name evidence="5" type="ORF">DL796_00070</name>
</gene>
<proteinExistence type="predicted"/>
<name>A0A318D739_9GAMM</name>
<dbReference type="Pfam" id="PF00990">
    <property type="entry name" value="GGDEF"/>
    <property type="match status" value="1"/>
</dbReference>
<dbReference type="CDD" id="cd01949">
    <property type="entry name" value="GGDEF"/>
    <property type="match status" value="1"/>
</dbReference>
<evidence type="ECO:0000313" key="6">
    <source>
        <dbReference type="Proteomes" id="UP000247689"/>
    </source>
</evidence>
<dbReference type="SUPFAM" id="SSF50998">
    <property type="entry name" value="Quinoprotein alcohol dehydrogenase-like"/>
    <property type="match status" value="1"/>
</dbReference>
<dbReference type="Gene3D" id="3.30.70.270">
    <property type="match status" value="1"/>
</dbReference>
<evidence type="ECO:0000256" key="2">
    <source>
        <dbReference type="ARBA" id="ARBA00012528"/>
    </source>
</evidence>
<dbReference type="FunFam" id="3.30.70.270:FF:000001">
    <property type="entry name" value="Diguanylate cyclase domain protein"/>
    <property type="match status" value="1"/>
</dbReference>
<dbReference type="Gene3D" id="2.130.10.10">
    <property type="entry name" value="YVTN repeat-like/Quinoprotein amine dehydrogenase"/>
    <property type="match status" value="2"/>
</dbReference>
<dbReference type="InterPro" id="IPR013783">
    <property type="entry name" value="Ig-like_fold"/>
</dbReference>
<comment type="catalytic activity">
    <reaction evidence="3">
        <text>2 GTP = 3',3'-c-di-GMP + 2 diphosphate</text>
        <dbReference type="Rhea" id="RHEA:24898"/>
        <dbReference type="ChEBI" id="CHEBI:33019"/>
        <dbReference type="ChEBI" id="CHEBI:37565"/>
        <dbReference type="ChEBI" id="CHEBI:58805"/>
        <dbReference type="EC" id="2.7.7.65"/>
    </reaction>
</comment>
<dbReference type="GO" id="GO:0043709">
    <property type="term" value="P:cell adhesion involved in single-species biofilm formation"/>
    <property type="evidence" value="ECO:0007669"/>
    <property type="project" value="TreeGrafter"/>
</dbReference>
<dbReference type="InterPro" id="IPR000160">
    <property type="entry name" value="GGDEF_dom"/>
</dbReference>
<dbReference type="NCBIfam" id="TIGR00254">
    <property type="entry name" value="GGDEF"/>
    <property type="match status" value="1"/>
</dbReference>
<sequence>MNPSNRKNQFLTLQPIPLVEYFGRAENFPTNQLHHITITNNIIFISSPNGLIIFYGENFRVLDRSSGLLTHGLRSTSRSSYGGLVASDKGVNHITPEGKEIFTIDTTELGFGWCQKAVEFKKELYLLATAKGLLHYSFLDNELKLEQQFLNGEVINHVISNHSGDCLIHSNASGLWLFSNGNLTPYLTSATLDEEGIIKLGRSLLSSWVLLKTKVLLLDEDFNLTNVIELPSELHSPVTACIFENAFYLATSNRLVKITLKDNAVSNIETVLDNVAINDLKLDNDGNLWLASERKGLIKISGLREHLSILSHNQSNSVLSLRVDEENPDTCIVGGSEQSYLFDINTQSIVATIPELKSHPAWDIQKHKGDLWCATQHGLMRISANSFQTLHYKTTGPCRCLQFSNDNTLLGSISGLYWFDSDAETIKPILDQKQRPLGYVYTIYKVTSNHYLIGTLGRGLWSLETTSAKSPSFKLNQISLSERVANVYGIDINKQGQIAITADSFVFVVDSSHQPIATIEGENSVAGWACVWYSDKELIIGASDGLKIYNIDKQELSFRLDNFPSETYWEFTTSRSLLKVSSDKLLCGLNDFIASVDYSDLKARVVAPIPNVFTISSSTSYKHDNNILELKTGRWELRIWLASFWYWAKDSCHYQYRLLGLTEDFLPVSGNLIHFNSLPPGNYILEVKVSNNFDNNNRVYQLLLINVSSQGIFSTIYNKLYSLWVNKYRNNFRSREFIKLHSRYLELEAEVEERTDKIHQRGKELEEKNKQLKKLSGLDALTQIANRSRFDEVFEKEVYRALRNQDNVALIMLDIDHFKAYNDTYGHLEGDYCIKKVANCIKESFARKTDLVARYGGEEFAVLAPGCNQKEIMMAAERVNQAIVDLQLPHKSSETSNVVTVSVGATSVFIDESYLSLNIEDIIKAIIKNADEALYHSKNKGRNQASYQAADLN</sequence>
<evidence type="ECO:0000259" key="4">
    <source>
        <dbReference type="PROSITE" id="PS50887"/>
    </source>
</evidence>
<evidence type="ECO:0000313" key="5">
    <source>
        <dbReference type="EMBL" id="PXF63588.1"/>
    </source>
</evidence>
<evidence type="ECO:0000256" key="1">
    <source>
        <dbReference type="ARBA" id="ARBA00001946"/>
    </source>
</evidence>
<dbReference type="InterPro" id="IPR029787">
    <property type="entry name" value="Nucleotide_cyclase"/>
</dbReference>
<dbReference type="OrthoDB" id="176203at2"/>
<comment type="cofactor">
    <cofactor evidence="1">
        <name>Mg(2+)</name>
        <dbReference type="ChEBI" id="CHEBI:18420"/>
    </cofactor>
</comment>
<reference evidence="5 6" key="1">
    <citation type="submission" date="2018-05" db="EMBL/GenBank/DDBJ databases">
        <title>Kangiella spongicola genome sequence.</title>
        <authorList>
            <person name="Maclea K.S."/>
            <person name="Goen A.E."/>
            <person name="Kelley C."/>
            <person name="Underriner A."/>
            <person name="Silverwood T."/>
            <person name="Trachtenberg A.M."/>
        </authorList>
    </citation>
    <scope>NUCLEOTIDE SEQUENCE [LARGE SCALE GENOMIC DNA]</scope>
    <source>
        <strain evidence="5 6">ATCC BAA-2076</strain>
    </source>
</reference>
<feature type="domain" description="GGDEF" evidence="4">
    <location>
        <begin position="806"/>
        <end position="950"/>
    </location>
</feature>
<dbReference type="InterPro" id="IPR043128">
    <property type="entry name" value="Rev_trsase/Diguanyl_cyclase"/>
</dbReference>
<dbReference type="PROSITE" id="PS50887">
    <property type="entry name" value="GGDEF"/>
    <property type="match status" value="1"/>
</dbReference>
<accession>A0A318D739</accession>
<keyword evidence="6" id="KW-1185">Reference proteome</keyword>
<dbReference type="GO" id="GO:0052621">
    <property type="term" value="F:diguanylate cyclase activity"/>
    <property type="evidence" value="ECO:0007669"/>
    <property type="project" value="UniProtKB-EC"/>
</dbReference>
<dbReference type="SUPFAM" id="SSF55073">
    <property type="entry name" value="Nucleotide cyclase"/>
    <property type="match status" value="1"/>
</dbReference>
<dbReference type="Proteomes" id="UP000247689">
    <property type="component" value="Unassembled WGS sequence"/>
</dbReference>
<evidence type="ECO:0000256" key="3">
    <source>
        <dbReference type="ARBA" id="ARBA00034247"/>
    </source>
</evidence>